<dbReference type="Pfam" id="PF00501">
    <property type="entry name" value="AMP-binding"/>
    <property type="match status" value="4"/>
</dbReference>
<dbReference type="Pfam" id="PF13193">
    <property type="entry name" value="AMP-binding_C"/>
    <property type="match status" value="4"/>
</dbReference>
<comment type="cofactor">
    <cofactor evidence="1">
        <name>pantetheine 4'-phosphate</name>
        <dbReference type="ChEBI" id="CHEBI:47942"/>
    </cofactor>
</comment>
<dbReference type="SUPFAM" id="SSF56801">
    <property type="entry name" value="Acetyl-CoA synthetase-like"/>
    <property type="match status" value="4"/>
</dbReference>
<dbReference type="InterPro" id="IPR001031">
    <property type="entry name" value="Thioesterase"/>
</dbReference>
<name>A0ABU5IE26_9BURK</name>
<feature type="domain" description="Carrier" evidence="4">
    <location>
        <begin position="3186"/>
        <end position="3260"/>
    </location>
</feature>
<dbReference type="CDD" id="cd17646">
    <property type="entry name" value="A_NRPS_AB3403-like"/>
    <property type="match status" value="1"/>
</dbReference>
<dbReference type="PANTHER" id="PTHR45527:SF1">
    <property type="entry name" value="FATTY ACID SYNTHASE"/>
    <property type="match status" value="1"/>
</dbReference>
<dbReference type="InterPro" id="IPR000873">
    <property type="entry name" value="AMP-dep_synth/lig_dom"/>
</dbReference>
<dbReference type="InterPro" id="IPR020806">
    <property type="entry name" value="PKS_PP-bd"/>
</dbReference>
<dbReference type="InterPro" id="IPR029058">
    <property type="entry name" value="AB_hydrolase_fold"/>
</dbReference>
<dbReference type="CDD" id="cd17649">
    <property type="entry name" value="A_NRPS_PvdJ-like"/>
    <property type="match status" value="1"/>
</dbReference>
<organism evidence="5 6">
    <name type="scientific">Azohydromonas lata</name>
    <dbReference type="NCBI Taxonomy" id="45677"/>
    <lineage>
        <taxon>Bacteria</taxon>
        <taxon>Pseudomonadati</taxon>
        <taxon>Pseudomonadota</taxon>
        <taxon>Betaproteobacteria</taxon>
        <taxon>Burkholderiales</taxon>
        <taxon>Sphaerotilaceae</taxon>
        <taxon>Azohydromonas</taxon>
    </lineage>
</organism>
<dbReference type="Gene3D" id="1.10.1200.10">
    <property type="entry name" value="ACP-like"/>
    <property type="match status" value="4"/>
</dbReference>
<dbReference type="PANTHER" id="PTHR45527">
    <property type="entry name" value="NONRIBOSOMAL PEPTIDE SYNTHETASE"/>
    <property type="match status" value="1"/>
</dbReference>
<dbReference type="SUPFAM" id="SSF53474">
    <property type="entry name" value="alpha/beta-Hydrolases"/>
    <property type="match status" value="1"/>
</dbReference>
<dbReference type="Gene3D" id="2.30.38.10">
    <property type="entry name" value="Luciferase, Domain 3"/>
    <property type="match status" value="3"/>
</dbReference>
<evidence type="ECO:0000256" key="2">
    <source>
        <dbReference type="ARBA" id="ARBA00022450"/>
    </source>
</evidence>
<dbReference type="InterPro" id="IPR045851">
    <property type="entry name" value="AMP-bd_C_sf"/>
</dbReference>
<comment type="caution">
    <text evidence="5">The sequence shown here is derived from an EMBL/GenBank/DDBJ whole genome shotgun (WGS) entry which is preliminary data.</text>
</comment>
<dbReference type="CDD" id="cd19531">
    <property type="entry name" value="LCL_NRPS-like"/>
    <property type="match status" value="1"/>
</dbReference>
<evidence type="ECO:0000259" key="4">
    <source>
        <dbReference type="PROSITE" id="PS50075"/>
    </source>
</evidence>
<dbReference type="PROSITE" id="PS50075">
    <property type="entry name" value="CARRIER"/>
    <property type="match status" value="4"/>
</dbReference>
<evidence type="ECO:0000313" key="5">
    <source>
        <dbReference type="EMBL" id="MDZ5457369.1"/>
    </source>
</evidence>
<feature type="domain" description="Carrier" evidence="4">
    <location>
        <begin position="4263"/>
        <end position="4340"/>
    </location>
</feature>
<reference evidence="5 6" key="1">
    <citation type="submission" date="2023-11" db="EMBL/GenBank/DDBJ databases">
        <title>Draft genome of Azohydromonas lata strain H1 (DSM1123), a polyhydroxyalkanoate producer.</title>
        <authorList>
            <person name="Traversa D."/>
            <person name="D'Addabbo P."/>
            <person name="Pazzani C."/>
            <person name="Manzari C."/>
            <person name="Chiara M."/>
            <person name="Scrascia M."/>
        </authorList>
    </citation>
    <scope>NUCLEOTIDE SEQUENCE [LARGE SCALE GENOMIC DNA]</scope>
    <source>
        <strain evidence="5 6">H1</strain>
    </source>
</reference>
<dbReference type="InterPro" id="IPR020845">
    <property type="entry name" value="AMP-binding_CS"/>
</dbReference>
<dbReference type="InterPro" id="IPR025110">
    <property type="entry name" value="AMP-bd_C"/>
</dbReference>
<dbReference type="NCBIfam" id="NF003417">
    <property type="entry name" value="PRK04813.1"/>
    <property type="match status" value="4"/>
</dbReference>
<keyword evidence="2" id="KW-0596">Phosphopantetheine</keyword>
<protein>
    <submittedName>
        <fullName evidence="5">Amino acid adenylation domain-containing protein</fullName>
    </submittedName>
</protein>
<dbReference type="CDD" id="cd19544">
    <property type="entry name" value="E-C_NRPS"/>
    <property type="match status" value="3"/>
</dbReference>
<dbReference type="InterPro" id="IPR036736">
    <property type="entry name" value="ACP-like_sf"/>
</dbReference>
<dbReference type="EMBL" id="JAXOJX010000017">
    <property type="protein sequence ID" value="MDZ5457369.1"/>
    <property type="molecule type" value="Genomic_DNA"/>
</dbReference>
<dbReference type="Gene3D" id="3.30.559.30">
    <property type="entry name" value="Nonribosomal peptide synthetase, condensation domain"/>
    <property type="match status" value="4"/>
</dbReference>
<evidence type="ECO:0000256" key="3">
    <source>
        <dbReference type="ARBA" id="ARBA00022553"/>
    </source>
</evidence>
<dbReference type="Gene3D" id="3.30.559.10">
    <property type="entry name" value="Chloramphenicol acetyltransferase-like domain"/>
    <property type="match status" value="4"/>
</dbReference>
<dbReference type="CDD" id="cd05930">
    <property type="entry name" value="A_NRPS"/>
    <property type="match status" value="1"/>
</dbReference>
<dbReference type="InterPro" id="IPR006162">
    <property type="entry name" value="Ppantetheine_attach_site"/>
</dbReference>
<dbReference type="PROSITE" id="PS00012">
    <property type="entry name" value="PHOSPHOPANTETHEINE"/>
    <property type="match status" value="4"/>
</dbReference>
<dbReference type="SUPFAM" id="SSF52777">
    <property type="entry name" value="CoA-dependent acyltransferases"/>
    <property type="match status" value="8"/>
</dbReference>
<proteinExistence type="predicted"/>
<evidence type="ECO:0000256" key="1">
    <source>
        <dbReference type="ARBA" id="ARBA00001957"/>
    </source>
</evidence>
<dbReference type="InterPro" id="IPR001242">
    <property type="entry name" value="Condensation_dom"/>
</dbReference>
<dbReference type="Pfam" id="PF00975">
    <property type="entry name" value="Thioesterase"/>
    <property type="match status" value="1"/>
</dbReference>
<dbReference type="NCBIfam" id="TIGR01733">
    <property type="entry name" value="AA-adenyl-dom"/>
    <property type="match status" value="4"/>
</dbReference>
<keyword evidence="3" id="KW-0597">Phosphoprotein</keyword>
<dbReference type="RefSeq" id="WP_322465689.1">
    <property type="nucleotide sequence ID" value="NZ_JAXOJX010000017.1"/>
</dbReference>
<gene>
    <name evidence="5" type="ORF">SM757_12385</name>
</gene>
<dbReference type="Gene3D" id="3.40.50.980">
    <property type="match status" value="6"/>
</dbReference>
<dbReference type="PROSITE" id="PS00455">
    <property type="entry name" value="AMP_BINDING"/>
    <property type="match status" value="4"/>
</dbReference>
<dbReference type="Gene3D" id="3.30.300.30">
    <property type="match status" value="4"/>
</dbReference>
<dbReference type="Pfam" id="PF00550">
    <property type="entry name" value="PP-binding"/>
    <property type="match status" value="4"/>
</dbReference>
<dbReference type="Gene3D" id="3.40.50.12780">
    <property type="entry name" value="N-terminal domain of ligase-like"/>
    <property type="match status" value="1"/>
</dbReference>
<dbReference type="Pfam" id="PF00668">
    <property type="entry name" value="Condensation"/>
    <property type="match status" value="4"/>
</dbReference>
<dbReference type="CDD" id="cd17643">
    <property type="entry name" value="A_NRPS_Cytc1-like"/>
    <property type="match status" value="1"/>
</dbReference>
<sequence length="4621" mass="501929">MESTSTRRIAERFSRLTSAQRCAVYDKIRAEGLTIGQFPILAREASARGRCHLSYAQARQWFLWQLDPQSTAYHISGALHLRGALDAQAVRASFAAIVARHESLRTVFRADAQGLAEQVILEDGGFELRLVDLGDVEAPQRQAQADAAARRLNDVPFDLGTGPLLRVGLIRMAADEHLLVVVMHHIVSDGWSMQLVVDEFVTQYRSHARAEACDLQPLPIQYADYAVWQRNWLEAGEKRSQLAYWTQQLGDDCPVLQLPADHARRADGSYRAALKHFELPRELVAGLHQRAQGEGATLFMALLAGFQVLLSGYTGQRDIRVGVPIANRHRVETEGVIGFFVNTQVLRNVVDGRTSLSQALRQARDAALGAQAHQDLPFEQLVEALQPARSLSASPLFQVMFNHQRADFRALENLPALALTEHELGVQAAQFELTLDTHEGADGRVQATLSYAAELFEPQTMERMAGHYLSVLKALAERPWQAVGDVALPGDAERAQLAAWGVNPQRYEDAQPVHRWFERRARGTPAATALVFEAVALSYGELNARANRLAHRLMALGVGPETRVGIAVERSIDMVVGILAILKAGGAYVPLDPGYPAERLAYMVADSGIALALTQSHLSVPGIGALKLLALDTLDAGGEPDTDPRIAVHPDSLAYLIYTSGSTGRPKGVGISHRALVQHAQESVRFFGLTPADRMLQFSTLNFDGFIEQTFAPLVAGAAMVLRGPVLWDSETFYRELIGQRITVADLTTAYWLLLAQDFARRGRRSYGALRQVHAGGEAMPPEGLNAWREAGLGHVRLLNTYGPTEATVTASVLDCSPYLQQARELPPRMPIGVPLAGRALHVVGPDFSLVPQGVAGELCIGGALLARGYLGRGGLSAERFVADPFGGVPGGRLYRTGDLVRWNTQGELEYLGRMDHQVKIRGFRVELAEIEASLLAHPAVREAVVVANESPAGLQLVGYVSGQEIDTAQLRRSLGDVLPDYMVPAALVVLEALPLNANGKIDRKALPAPAFVDEKRYEAPAGETERRLAAIWAEVLGVARVGRNDNFFELGGHSLLALRLLERVRSQGWPVQVRTLFQQPQLAGFAQALLQEEGRRGIAVPPNLIPAGCTAIEPAMLTLVSLDAGQIARVEAAVPGGAANIQDIYPLAPLQEGMLFHHLLQTRGDTYVTPLALSFDSRERLERFIDSFNRVIERHDILRTAVLWEGLPEAVQVVQRHASVQLQWVAVDEAAGAPPVAQQLDALVDPGRYRIDVRRAPMIQALAAHDRAGRRWLLQLPSHHLVLDHATLDLLVEEIALVQQGRLHELAEQAPFRRYVAQTRLGVSRAEHEAYFTRMLAGVDEPTAPFGLLDVQGDGTRVVEGRQVLDAPLSAQIRRQAQRHGVTAATLFHLAWALVLGKTTGKDDVVFGTVLFGRMDGGEGGERALGLFINTLPLRVRLGARGVVQCVRETHAALAGLLHHEHASLSLAQRCSALPGGTPLFSALFNYRYSPQAAPDGADVTWEGMEVLGGEERTNYPLGMSVDDLGEGFELVAQVDERIEAARVCGYLVAAVRGVVDALANDAGRMVSELDVLPGEEQVRISSWSANTRRHAGAAAVHRQIEGHARRAPAAPALVFGEATLGYGELNARANRLAHRLIALGVRPEQRVGIAAQRSVEMLVGILAVLKAGGAYVPLDPEYPAERLGYMVQDSGIALLLVDSALRERVPVAPGLPVLELDTEDVSAQPARDPDMPVHGEQLAYVIYTSGSTGRPKGAAVRHAALSSCMAWMQERYGLTEADTVLHKAPFGFDVSVWEMFWPLTTGVKLVMAQPGDQRDPERLVQLIQRHEVTTLNFVPSMLQAFLAHEGIEGRTRLRYIICGGEAMPAATQREALRRLEGASLQNLYGPTEATIHVTQWSCRDDGSSQVPIGRPISDTSAWVLDAQLNAVPLGVAGELYLGGIQLARGYLHRPGLTAERFVATEGGQRLYRTGDLVRWSAEGQLEYLGRIDHQVKVRGLRIELGEIEAQLLAQPEVREAVVVASEGPGGTRLVGHVSAQPGQVIDSAALRERLGAALPDYMVPGALVVLQALPLNANGKVDRKALPQAEFTSERTYEAPEGEVEQRLAAIWAEVLGVARVGRQDNFFELGGHSLLALKLLEAVRALGWPAQVRTLFEHPQLAAFAQALAQQRTDGQRDVAVPPNLIPAGCGAIEPRMLTLVELDAAQIARIEAAVPGGAANIQDIYPLAPLQEGMLFHHLLQREGDAYITSHALGFDSRERLERFVDSFNQVIARHDILRTAVLWEGLPEPVQVVQRQAVLALEWLYETGAGDTSTPDLAARLAAAVDPAHYRIDLRRAPLIRAVAVHDAARQRWLLQLPSHHLVLDHTTLALLIEEITLIQQGRQAELPAPVPFRRYVAQARLGVSQAEHEAFFRRMLGDVDEPTAPFGLLDVQGNGTRVQEARRRLNLPLAQRLRRQAQRHGVSAASLFHLAWALVLGKTTGKDDVVFGTVLFGRMQGGEEAGRALGLFINTLPLRVRLGGRSVAACVRDTQAALTGLLHHEHAKLSLAQRCSAQPGGVPLFSALLNYRYSPAADAPEDTAAAAAWAGMESLGGEERTNYPFGLSVDDLGEGFELVAQIHESVDAQRICGLMLAALAGLAEALDTQPAQPVCELGLLGPAERQALQAWGARRACFDTTVPVHRLIEQQVRRDPGAPALSFGEATLSYGELNVRANRLAHRLIGLGVRPEVRVGIAVERSIEMVVGILAILKAGGAYVPLDPAYPADRLAYMVADSGIRLMLTQSHLQVPGTEALAVLALDTLDTAAEPATDPQMPVHGEQLAYVIYTSGSTGRPKGAQLCHRNVTRLLEATEPWFAFGPQDVWTLFHSYAFDFSVWELFGALCTGGRLVVVPFWVSRSPEDFLQLLRTQRVTVLNQTPSAFGQLVHTPGLAGVEDLALRTVIFGGEALEPGTLRPWLERFGDERPQLVNMYGITETTVHVTHRRIRWEDLGPQRRSPVGVAIPDLGLQVLDAQLNPVPIGVAGELHVSGAGLARGYLHRPGLTAERFIATEGGERLYRTGDLVRWSGEGQLEYLGRIDHQVKVRGFRIELGEIEAQLLAQPELREAVVVASEGPGGTRLVGYVSAQPGQAVDGAALRERLGAALPDYMVPGALVVLQALPLNANGKVDRKALPQAEFTSERAYEAPEGEVEQRLAAIWAEVLGVARVGRQDNFFELGGHSLLALKLLEAVRALGWPAQVRTLFEHPQLAAFAQALAQQRTDGQREVVVPPNLIPAGCGAIKPRMLTLVELDAAQIARIEAAVPGGAANIQDIYPLAPLQEGMLFHHLLQREGDAYVTPQLLGFDSRERLERFIDSFNKVIERHDILRTAVLWEGLPEPVQVVQRHAALPLQWLQVDAQEDVEQHLNAQVDPARFRIDVRQAPMVRALAAHDARRGRWLLQLPNHHMVLDHTTLALLVEEIALIQQGRDSELPAPVPFRRYVAQARLGMSQAEHEAFFRQMLGDVDEPTAPFGLLDVQGDGTRIEEARLPLQAALAAQIRQQAQRHGVSAASLFHLAWALALGQATGRDDVVFGTVLFGRMQAGEGAGRALGLFINTLPLRVRLGARGVAQCLAQTHAALTQLLHHEHANLSLAQRCSALPGGVPLFSALLNYRYTQRPQETADEDKPSAWAGLQVLGGAERTNYPVTLSVDDQGEGFELVAQVHEAVAARRVCGFMQAALEGIVRALAGAGTQPVCEVASLPAQELADLAAWGWNAQRHADAQAVHRLIEQQVRRDPGAPALSFGEATLSYGELNARANRLAHRLIGLGVRAEERVGIAVERSIEMVVGILAILKAGGAYVPLDPEYPADRLAYMVADSGIRLLLTQSHLQVPGTEALAVLALDTLDTAAEPVTDPQVPVHGEQLAYVIYTSGSTGRPKGAANRHRALHNRLAWMQQAYALGVEDTVLQKTPFSFDVSVWEFLWPLMAGARLVVARPGDHRDPARLLALIVQQRVSTLHFVPSMLQAFLAHEGIEACTSLRRIVCSGEALAAQMQNDVFRRLPGVGLYNLYGPTEAAIDVTQWTCGDDGRSQVPIGRPISETQTRVLDGRLNEVPMGVAGELYLGGVNLARGYLHRPGLTAERFVATAGGQRLYRTGDLVRWSAEGQLEYLGRIDHQVKVRGLRIELGEIEAQLLAQPEVREAVVVASEGAGGTRLVGYVSAQPDQTIDGAALRERLGAALPDYMVPGALVVLQALPLNANGKVDRKALPQAAFTSERAYEAPQGALEAALAEVWAEVLGVARVGRHDNFFELGGHSLLALRVTTHARLRELPGLALSLQTLMMHPTLAGLVEASRPGGASASTLTRLNQAVDTVAPLFCIHSGLGTVLGYLPMAQHLNGRRAVYGVACRTLTDPSYRDESLDRMADDYVAMIRGIQPAGPYHLLGWSLGGTLAARMAARLEAEGQAVGFLGLVDSFVALDDAPYTLEDWRTGFAEFLASFDIRLAPALRLPETLADPMQDEAPLRDWVEQALAAGGLQMDHRHGDLGAGELVRLFVVSRGLSEVTLRSRGPVSRVDADVNCWWVRDRAPALVQGLAAQLGAERVSHVSVDADHIGIVASEVLLADLDARLALLPLCRAG</sequence>
<keyword evidence="6" id="KW-1185">Reference proteome</keyword>
<dbReference type="SUPFAM" id="SSF47336">
    <property type="entry name" value="ACP-like"/>
    <property type="match status" value="4"/>
</dbReference>
<dbReference type="Gene3D" id="3.40.50.1820">
    <property type="entry name" value="alpha/beta hydrolase"/>
    <property type="match status" value="1"/>
</dbReference>
<feature type="domain" description="Carrier" evidence="4">
    <location>
        <begin position="2097"/>
        <end position="2171"/>
    </location>
</feature>
<dbReference type="InterPro" id="IPR010071">
    <property type="entry name" value="AA_adenyl_dom"/>
</dbReference>
<dbReference type="InterPro" id="IPR042099">
    <property type="entry name" value="ANL_N_sf"/>
</dbReference>
<dbReference type="SMART" id="SM00823">
    <property type="entry name" value="PKS_PP"/>
    <property type="match status" value="3"/>
</dbReference>
<evidence type="ECO:0000313" key="6">
    <source>
        <dbReference type="Proteomes" id="UP001293718"/>
    </source>
</evidence>
<dbReference type="Proteomes" id="UP001293718">
    <property type="component" value="Unassembled WGS sequence"/>
</dbReference>
<accession>A0ABU5IE26</accession>
<feature type="domain" description="Carrier" evidence="4">
    <location>
        <begin position="1020"/>
        <end position="1094"/>
    </location>
</feature>
<dbReference type="InterPro" id="IPR009081">
    <property type="entry name" value="PP-bd_ACP"/>
</dbReference>
<dbReference type="InterPro" id="IPR023213">
    <property type="entry name" value="CAT-like_dom_sf"/>
</dbReference>